<dbReference type="NCBIfam" id="TIGR02098">
    <property type="entry name" value="MJ0042_CXXC"/>
    <property type="match status" value="1"/>
</dbReference>
<feature type="compositionally biased region" description="Polar residues" evidence="1">
    <location>
        <begin position="164"/>
        <end position="180"/>
    </location>
</feature>
<dbReference type="InterPro" id="IPR021834">
    <property type="entry name" value="DUF3426"/>
</dbReference>
<dbReference type="Proteomes" id="UP000366819">
    <property type="component" value="Unassembled WGS sequence"/>
</dbReference>
<evidence type="ECO:0000256" key="2">
    <source>
        <dbReference type="SAM" id="Phobius"/>
    </source>
</evidence>
<name>A0A5E4UV43_9BURK</name>
<dbReference type="InterPro" id="IPR011723">
    <property type="entry name" value="Znf/thioredoxin_put"/>
</dbReference>
<dbReference type="EMBL" id="CABPSN010000003">
    <property type="protein sequence ID" value="VVE03344.1"/>
    <property type="molecule type" value="Genomic_DNA"/>
</dbReference>
<keyword evidence="2" id="KW-1133">Transmembrane helix</keyword>
<keyword evidence="5" id="KW-1185">Reference proteome</keyword>
<dbReference type="Pfam" id="PF11906">
    <property type="entry name" value="DUF3426"/>
    <property type="match status" value="1"/>
</dbReference>
<gene>
    <name evidence="4" type="ORF">PAQ31011_02251</name>
</gene>
<proteinExistence type="predicted"/>
<dbReference type="Pfam" id="PF13719">
    <property type="entry name" value="Zn_ribbon_5"/>
    <property type="match status" value="1"/>
</dbReference>
<evidence type="ECO:0000313" key="4">
    <source>
        <dbReference type="EMBL" id="VVE03344.1"/>
    </source>
</evidence>
<keyword evidence="2" id="KW-0812">Transmembrane</keyword>
<feature type="domain" description="Zinc finger/thioredoxin putative" evidence="3">
    <location>
        <begin position="8"/>
        <end position="43"/>
    </location>
</feature>
<dbReference type="OrthoDB" id="5294582at2"/>
<feature type="transmembrane region" description="Helical" evidence="2">
    <location>
        <begin position="191"/>
        <end position="211"/>
    </location>
</feature>
<organism evidence="4 5">
    <name type="scientific">Pandoraea aquatica</name>
    <dbReference type="NCBI Taxonomy" id="2508290"/>
    <lineage>
        <taxon>Bacteria</taxon>
        <taxon>Pseudomonadati</taxon>
        <taxon>Pseudomonadota</taxon>
        <taxon>Betaproteobacteria</taxon>
        <taxon>Burkholderiales</taxon>
        <taxon>Burkholderiaceae</taxon>
        <taxon>Pandoraea</taxon>
    </lineage>
</organism>
<dbReference type="AlphaFoldDB" id="A0A5E4UV43"/>
<feature type="compositionally biased region" description="Polar residues" evidence="1">
    <location>
        <begin position="71"/>
        <end position="80"/>
    </location>
</feature>
<feature type="compositionally biased region" description="Pro residues" evidence="1">
    <location>
        <begin position="54"/>
        <end position="64"/>
    </location>
</feature>
<evidence type="ECO:0000256" key="1">
    <source>
        <dbReference type="SAM" id="MobiDB-lite"/>
    </source>
</evidence>
<evidence type="ECO:0000259" key="3">
    <source>
        <dbReference type="Pfam" id="PF13719"/>
    </source>
</evidence>
<keyword evidence="2" id="KW-0472">Membrane</keyword>
<dbReference type="RefSeq" id="WP_150575907.1">
    <property type="nucleotide sequence ID" value="NZ_CABPSN010000003.1"/>
</dbReference>
<accession>A0A5E4UV43</accession>
<protein>
    <recommendedName>
        <fullName evidence="3">Zinc finger/thioredoxin putative domain-containing protein</fullName>
    </recommendedName>
</protein>
<evidence type="ECO:0000313" key="5">
    <source>
        <dbReference type="Proteomes" id="UP000366819"/>
    </source>
</evidence>
<feature type="region of interest" description="Disordered" evidence="1">
    <location>
        <begin position="52"/>
        <end position="121"/>
    </location>
</feature>
<reference evidence="4 5" key="1">
    <citation type="submission" date="2019-08" db="EMBL/GenBank/DDBJ databases">
        <authorList>
            <person name="Peeters C."/>
        </authorList>
    </citation>
    <scope>NUCLEOTIDE SEQUENCE [LARGE SCALE GENOMIC DNA]</scope>
    <source>
        <strain evidence="4 5">LMG 31011</strain>
    </source>
</reference>
<feature type="region of interest" description="Disordered" evidence="1">
    <location>
        <begin position="143"/>
        <end position="182"/>
    </location>
</feature>
<feature type="compositionally biased region" description="Low complexity" evidence="1">
    <location>
        <begin position="88"/>
        <end position="114"/>
    </location>
</feature>
<sequence>MTQSSRVLATRCPHCHTVFRVVADQLKLRDGLVRCGHCREVFDGRAYLCDPPAEDTPPASPIAPSPSATPGQSGATQTAFATPEVASAPPTATRPATYEGASSPSSSPSPSSPSLPAFIGEKPVPEMLTPTAIAALLGSPDESRAQMQHGPGRYMDDDDPTVLTAPTASRSETHTTSTVASADKRPGAARAIWRVLMMLAVIALLCQWAWIERAALVDRIPALHGVFAAIGRPLHVAVGLPRQPDKIQISSVTLVTDTVGDNDNNSVVASAAAANPVTASDAAAASTDVPTDSVPMTLTVFVRNDADHALAWPSLELTLSDIDGKPVVRRVFSANDYVTEALTRDAGLAPRNERTIRLRLSAQAALASNYRVLAFYP</sequence>